<protein>
    <submittedName>
        <fullName evidence="2">Uncharacterized protein</fullName>
    </submittedName>
</protein>
<sequence>MCLEEPAVVQQDGEAAENMASEAETSLAAGVLASESTTGASVNGHMEESDSDADVELEVDDEDIVEANEAAGKKFSLTHRCIDSNDWLHNDILDSVLTVPNDANERLQVHAGCGLDKTYVALKAVWISLTSPRVSVISGTGDSEKTETEAATSLSHEFKLFRKIAATEVSNRGLQLDRQAMLALRLNPSINTFPNGPIFQVKQGAYDILEVEYNRALRNRYNVMKQPSEPEVVVTKTSGADDSAWGTIETTTMGATIGKEIELFAVLRRNAKESPTYRDSEGDFDLLIFWERNMHTLPVYAAVYRGEVGCAKGTSANIEQTFSAAGVFMADFHAHNISAPLFEAYMIIRGNWKYQFLRPSPQQVMARYKKKYGTAEAVPESESEGEDQEEGAYDV</sequence>
<organism evidence="2 3">
    <name type="scientific">Cymbomonas tetramitiformis</name>
    <dbReference type="NCBI Taxonomy" id="36881"/>
    <lineage>
        <taxon>Eukaryota</taxon>
        <taxon>Viridiplantae</taxon>
        <taxon>Chlorophyta</taxon>
        <taxon>Pyramimonadophyceae</taxon>
        <taxon>Pyramimonadales</taxon>
        <taxon>Pyramimonadaceae</taxon>
        <taxon>Cymbomonas</taxon>
    </lineage>
</organism>
<reference evidence="2 3" key="1">
    <citation type="journal article" date="2015" name="Genome Biol. Evol.">
        <title>Comparative Genomics of a Bacterivorous Green Alga Reveals Evolutionary Causalities and Consequences of Phago-Mixotrophic Mode of Nutrition.</title>
        <authorList>
            <person name="Burns J.A."/>
            <person name="Paasch A."/>
            <person name="Narechania A."/>
            <person name="Kim E."/>
        </authorList>
    </citation>
    <scope>NUCLEOTIDE SEQUENCE [LARGE SCALE GENOMIC DNA]</scope>
    <source>
        <strain evidence="2 3">PLY_AMNH</strain>
    </source>
</reference>
<name>A0AAE0BMP2_9CHLO</name>
<dbReference type="EMBL" id="LGRX02034110">
    <property type="protein sequence ID" value="KAK3238785.1"/>
    <property type="molecule type" value="Genomic_DNA"/>
</dbReference>
<feature type="compositionally biased region" description="Acidic residues" evidence="1">
    <location>
        <begin position="379"/>
        <end position="395"/>
    </location>
</feature>
<comment type="caution">
    <text evidence="2">The sequence shown here is derived from an EMBL/GenBank/DDBJ whole genome shotgun (WGS) entry which is preliminary data.</text>
</comment>
<evidence type="ECO:0000256" key="1">
    <source>
        <dbReference type="SAM" id="MobiDB-lite"/>
    </source>
</evidence>
<evidence type="ECO:0000313" key="2">
    <source>
        <dbReference type="EMBL" id="KAK3238785.1"/>
    </source>
</evidence>
<dbReference type="Proteomes" id="UP001190700">
    <property type="component" value="Unassembled WGS sequence"/>
</dbReference>
<evidence type="ECO:0000313" key="3">
    <source>
        <dbReference type="Proteomes" id="UP001190700"/>
    </source>
</evidence>
<proteinExistence type="predicted"/>
<feature type="region of interest" description="Disordered" evidence="1">
    <location>
        <begin position="374"/>
        <end position="395"/>
    </location>
</feature>
<accession>A0AAE0BMP2</accession>
<gene>
    <name evidence="2" type="ORF">CYMTET_51239</name>
</gene>
<feature type="region of interest" description="Disordered" evidence="1">
    <location>
        <begin position="1"/>
        <end position="27"/>
    </location>
</feature>
<keyword evidence="3" id="KW-1185">Reference proteome</keyword>
<dbReference type="AlphaFoldDB" id="A0AAE0BMP2"/>